<dbReference type="AlphaFoldDB" id="A0A318JBB3"/>
<dbReference type="OrthoDB" id="9804395at2"/>
<dbReference type="GO" id="GO:0016788">
    <property type="term" value="F:hydrolase activity, acting on ester bonds"/>
    <property type="evidence" value="ECO:0007669"/>
    <property type="project" value="UniProtKB-ARBA"/>
</dbReference>
<accession>A0A318JBB3</accession>
<dbReference type="Gene3D" id="3.40.50.1110">
    <property type="entry name" value="SGNH hydrolase"/>
    <property type="match status" value="1"/>
</dbReference>
<dbReference type="CDD" id="cd01836">
    <property type="entry name" value="FeeA_FeeB_like"/>
    <property type="match status" value="1"/>
</dbReference>
<dbReference type="SUPFAM" id="SSF52266">
    <property type="entry name" value="SGNH hydrolase"/>
    <property type="match status" value="1"/>
</dbReference>
<proteinExistence type="predicted"/>
<protein>
    <submittedName>
        <fullName evidence="2">Lysophospholipase L1-like esterase</fullName>
    </submittedName>
</protein>
<gene>
    <name evidence="2" type="ORF">DFR42_10278</name>
</gene>
<evidence type="ECO:0000259" key="1">
    <source>
        <dbReference type="Pfam" id="PF13472"/>
    </source>
</evidence>
<reference evidence="2 3" key="1">
    <citation type="submission" date="2018-05" db="EMBL/GenBank/DDBJ databases">
        <title>Genomic Encyclopedia of Type Strains, Phase IV (KMG-IV): sequencing the most valuable type-strain genomes for metagenomic binning, comparative biology and taxonomic classification.</title>
        <authorList>
            <person name="Goeker M."/>
        </authorList>
    </citation>
    <scope>NUCLEOTIDE SEQUENCE [LARGE SCALE GENOMIC DNA]</scope>
    <source>
        <strain evidence="2 3">DSM 19792</strain>
    </source>
</reference>
<name>A0A318JBB3_9BURK</name>
<evidence type="ECO:0000313" key="3">
    <source>
        <dbReference type="Proteomes" id="UP000247792"/>
    </source>
</evidence>
<organism evidence="2 3">
    <name type="scientific">Undibacterium pigrum</name>
    <dbReference type="NCBI Taxonomy" id="401470"/>
    <lineage>
        <taxon>Bacteria</taxon>
        <taxon>Pseudomonadati</taxon>
        <taxon>Pseudomonadota</taxon>
        <taxon>Betaproteobacteria</taxon>
        <taxon>Burkholderiales</taxon>
        <taxon>Oxalobacteraceae</taxon>
        <taxon>Undibacterium</taxon>
    </lineage>
</organism>
<dbReference type="EMBL" id="QJKB01000002">
    <property type="protein sequence ID" value="PXX44866.1"/>
    <property type="molecule type" value="Genomic_DNA"/>
</dbReference>
<comment type="caution">
    <text evidence="2">The sequence shown here is derived from an EMBL/GenBank/DDBJ whole genome shotgun (WGS) entry which is preliminary data.</text>
</comment>
<keyword evidence="3" id="KW-1185">Reference proteome</keyword>
<dbReference type="InterPro" id="IPR036514">
    <property type="entry name" value="SGNH_hydro_sf"/>
</dbReference>
<sequence length="254" mass="27758">MKFSYGPELIAAALYPLLAWQGRRTRAVTPRLPEASDQAYGLWTHASRPVDNFRVLGIGESPVAGVGVANYQEAITAQLAKALAGKLDTAVAWQALGQNGARLSWARQALPAFRQAQGHDSPAWDLILLAFGVNDTTSFCPVNSYRAELQSLLDELLLMLKTTGLIVLAGVPPMQVFPALPAPLRQVLGMKAHALDQINREMAATRPRVLHLPFTANLQDVRQMAEDGYHPSALGVSIWAEELAKTFLQNRQEK</sequence>
<evidence type="ECO:0000313" key="2">
    <source>
        <dbReference type="EMBL" id="PXX44866.1"/>
    </source>
</evidence>
<dbReference type="RefSeq" id="WP_110254359.1">
    <property type="nucleotide sequence ID" value="NZ_QJKB01000002.1"/>
</dbReference>
<dbReference type="Proteomes" id="UP000247792">
    <property type="component" value="Unassembled WGS sequence"/>
</dbReference>
<feature type="domain" description="SGNH hydrolase-type esterase" evidence="1">
    <location>
        <begin position="58"/>
        <end position="235"/>
    </location>
</feature>
<dbReference type="InterPro" id="IPR013830">
    <property type="entry name" value="SGNH_hydro"/>
</dbReference>
<dbReference type="Pfam" id="PF13472">
    <property type="entry name" value="Lipase_GDSL_2"/>
    <property type="match status" value="1"/>
</dbReference>